<gene>
    <name evidence="2" type="ORF">GQ43DRAFT_477463</name>
</gene>
<comment type="caution">
    <text evidence="2">The sequence shown here is derived from an EMBL/GenBank/DDBJ whole genome shotgun (WGS) entry which is preliminary data.</text>
</comment>
<feature type="region of interest" description="Disordered" evidence="1">
    <location>
        <begin position="1"/>
        <end position="55"/>
    </location>
</feature>
<dbReference type="PANTHER" id="PTHR35179">
    <property type="entry name" value="PROTEIN CBG02620"/>
    <property type="match status" value="1"/>
</dbReference>
<dbReference type="AlphaFoldDB" id="A0A9P4JVU9"/>
<proteinExistence type="predicted"/>
<dbReference type="Proteomes" id="UP000799536">
    <property type="component" value="Unassembled WGS sequence"/>
</dbReference>
<name>A0A9P4JVU9_9PLEO</name>
<evidence type="ECO:0008006" key="4">
    <source>
        <dbReference type="Google" id="ProtNLM"/>
    </source>
</evidence>
<accession>A0A9P4JVU9</accession>
<organism evidence="2 3">
    <name type="scientific">Delitschia confertaspora ATCC 74209</name>
    <dbReference type="NCBI Taxonomy" id="1513339"/>
    <lineage>
        <taxon>Eukaryota</taxon>
        <taxon>Fungi</taxon>
        <taxon>Dikarya</taxon>
        <taxon>Ascomycota</taxon>
        <taxon>Pezizomycotina</taxon>
        <taxon>Dothideomycetes</taxon>
        <taxon>Pleosporomycetidae</taxon>
        <taxon>Pleosporales</taxon>
        <taxon>Delitschiaceae</taxon>
        <taxon>Delitschia</taxon>
    </lineage>
</organism>
<reference evidence="2" key="1">
    <citation type="journal article" date="2020" name="Stud. Mycol.">
        <title>101 Dothideomycetes genomes: a test case for predicting lifestyles and emergence of pathogens.</title>
        <authorList>
            <person name="Haridas S."/>
            <person name="Albert R."/>
            <person name="Binder M."/>
            <person name="Bloem J."/>
            <person name="Labutti K."/>
            <person name="Salamov A."/>
            <person name="Andreopoulos B."/>
            <person name="Baker S."/>
            <person name="Barry K."/>
            <person name="Bills G."/>
            <person name="Bluhm B."/>
            <person name="Cannon C."/>
            <person name="Castanera R."/>
            <person name="Culley D."/>
            <person name="Daum C."/>
            <person name="Ezra D."/>
            <person name="Gonzalez J."/>
            <person name="Henrissat B."/>
            <person name="Kuo A."/>
            <person name="Liang C."/>
            <person name="Lipzen A."/>
            <person name="Lutzoni F."/>
            <person name="Magnuson J."/>
            <person name="Mondo S."/>
            <person name="Nolan M."/>
            <person name="Ohm R."/>
            <person name="Pangilinan J."/>
            <person name="Park H.-J."/>
            <person name="Ramirez L."/>
            <person name="Alfaro M."/>
            <person name="Sun H."/>
            <person name="Tritt A."/>
            <person name="Yoshinaga Y."/>
            <person name="Zwiers L.-H."/>
            <person name="Turgeon B."/>
            <person name="Goodwin S."/>
            <person name="Spatafora J."/>
            <person name="Crous P."/>
            <person name="Grigoriev I."/>
        </authorList>
    </citation>
    <scope>NUCLEOTIDE SEQUENCE</scope>
    <source>
        <strain evidence="2">ATCC 74209</strain>
    </source>
</reference>
<dbReference type="EMBL" id="ML993858">
    <property type="protein sequence ID" value="KAF2205316.1"/>
    <property type="molecule type" value="Genomic_DNA"/>
</dbReference>
<dbReference type="PANTHER" id="PTHR35179:SF2">
    <property type="entry name" value="START DOMAIN-CONTAINING PROTEIN"/>
    <property type="match status" value="1"/>
</dbReference>
<sequence length="497" mass="55553">MPFRGRTEGLRFNTASSTPQGGARGSEWKGKEGGGTSPWRGNNVKNSYALKPQSGPDISLHPLGDMLTTITNDCLDTAAKLVTGTSSITDCKYIGSYNWLDAKDPTIIIPGKPPNWTPLLNPEKLKEDSGVYYRDPNAARFAKYPMEPSVQAVLKTDAKFPTDEVDIFACGSTMGNLLRFVRHYGKPFRFKVQVIGNTVFFSRKENSPTEVISGVRGFGHTFPEAYTTWEKEVKGSESNQRLIQYDFAGLKCIVRFECDGYFGDSSAYNTLSIMTPDATSLTEAFLGTPVSQVAAKPNENLTILNRGSEVPQQSIFDLKTRSGRYGKQIDMLDILPLLWVRQVPNFIIAYHDGFGLFKDIKTEDVSKDLKDWEVQNQDALKRFAVILRQIIDFAMNIKSGVIEVYCPSVNRLEIRKPFENGFNVLPQSLRSKWENGFEEEDDSDYVDASEDVPSGGRVRHENEVSCIRFNDADDEDDDKDFTACSAESCGYCGHCSY</sequence>
<evidence type="ECO:0000256" key="1">
    <source>
        <dbReference type="SAM" id="MobiDB-lite"/>
    </source>
</evidence>
<dbReference type="OrthoDB" id="5393654at2759"/>
<protein>
    <recommendedName>
        <fullName evidence="4">Geranylgeranyl pyrophosphate synthetase</fullName>
    </recommendedName>
</protein>
<keyword evidence="3" id="KW-1185">Reference proteome</keyword>
<evidence type="ECO:0000313" key="2">
    <source>
        <dbReference type="EMBL" id="KAF2205316.1"/>
    </source>
</evidence>
<evidence type="ECO:0000313" key="3">
    <source>
        <dbReference type="Proteomes" id="UP000799536"/>
    </source>
</evidence>